<dbReference type="OrthoDB" id="2489132at2"/>
<dbReference type="InterPro" id="IPR000727">
    <property type="entry name" value="T_SNARE_dom"/>
</dbReference>
<feature type="transmembrane region" description="Helical" evidence="7">
    <location>
        <begin position="6"/>
        <end position="31"/>
    </location>
</feature>
<evidence type="ECO:0000256" key="3">
    <source>
        <dbReference type="ARBA" id="ARBA00023224"/>
    </source>
</evidence>
<evidence type="ECO:0000259" key="9">
    <source>
        <dbReference type="PROSITE" id="PS50192"/>
    </source>
</evidence>
<dbReference type="EMBL" id="SMRS01000007">
    <property type="protein sequence ID" value="KAA0874105.1"/>
    <property type="molecule type" value="Genomic_DNA"/>
</dbReference>
<gene>
    <name evidence="10" type="ORF">E1H14_10020</name>
</gene>
<evidence type="ECO:0000256" key="2">
    <source>
        <dbReference type="ARBA" id="ARBA00022519"/>
    </source>
</evidence>
<evidence type="ECO:0000256" key="5">
    <source>
        <dbReference type="PROSITE-ProRule" id="PRU00284"/>
    </source>
</evidence>
<evidence type="ECO:0000256" key="7">
    <source>
        <dbReference type="SAM" id="Phobius"/>
    </source>
</evidence>
<feature type="domain" description="Methyl-accepting transducer" evidence="8">
    <location>
        <begin position="285"/>
        <end position="521"/>
    </location>
</feature>
<evidence type="ECO:0000256" key="1">
    <source>
        <dbReference type="ARBA" id="ARBA00004429"/>
    </source>
</evidence>
<dbReference type="Pfam" id="PF00015">
    <property type="entry name" value="MCPsignal"/>
    <property type="match status" value="1"/>
</dbReference>
<dbReference type="GO" id="GO:0005886">
    <property type="term" value="C:plasma membrane"/>
    <property type="evidence" value="ECO:0007669"/>
    <property type="project" value="UniProtKB-SubCell"/>
</dbReference>
<organism evidence="10 11">
    <name type="scientific">Nitrincola tapanii</name>
    <dbReference type="NCBI Taxonomy" id="1708751"/>
    <lineage>
        <taxon>Bacteria</taxon>
        <taxon>Pseudomonadati</taxon>
        <taxon>Pseudomonadota</taxon>
        <taxon>Gammaproteobacteria</taxon>
        <taxon>Oceanospirillales</taxon>
        <taxon>Oceanospirillaceae</taxon>
        <taxon>Nitrincola</taxon>
    </lineage>
</organism>
<dbReference type="InterPro" id="IPR024478">
    <property type="entry name" value="HlyB_4HB_MCP"/>
</dbReference>
<evidence type="ECO:0000313" key="11">
    <source>
        <dbReference type="Proteomes" id="UP000325302"/>
    </source>
</evidence>
<keyword evidence="3 5" id="KW-0807">Transducer</keyword>
<dbReference type="GO" id="GO:0007165">
    <property type="term" value="P:signal transduction"/>
    <property type="evidence" value="ECO:0007669"/>
    <property type="project" value="UniProtKB-KW"/>
</dbReference>
<keyword evidence="2" id="KW-0997">Cell inner membrane</keyword>
<evidence type="ECO:0000313" key="10">
    <source>
        <dbReference type="EMBL" id="KAA0874105.1"/>
    </source>
</evidence>
<dbReference type="PROSITE" id="PS50192">
    <property type="entry name" value="T_SNARE"/>
    <property type="match status" value="1"/>
</dbReference>
<dbReference type="AlphaFoldDB" id="A0A5A9W1Y9"/>
<dbReference type="SMART" id="SM00283">
    <property type="entry name" value="MA"/>
    <property type="match status" value="1"/>
</dbReference>
<dbReference type="SUPFAM" id="SSF58104">
    <property type="entry name" value="Methyl-accepting chemotaxis protein (MCP) signaling domain"/>
    <property type="match status" value="1"/>
</dbReference>
<dbReference type="PROSITE" id="PS50111">
    <property type="entry name" value="CHEMOTAXIS_TRANSDUC_2"/>
    <property type="match status" value="1"/>
</dbReference>
<proteinExistence type="inferred from homology"/>
<keyword evidence="7" id="KW-0812">Transmembrane</keyword>
<feature type="domain" description="T-SNARE coiled-coil homology" evidence="9">
    <location>
        <begin position="472"/>
        <end position="534"/>
    </location>
</feature>
<comment type="similarity">
    <text evidence="4">Belongs to the methyl-accepting chemotaxis (MCP) protein family.</text>
</comment>
<evidence type="ECO:0000256" key="6">
    <source>
        <dbReference type="SAM" id="Coils"/>
    </source>
</evidence>
<dbReference type="InterPro" id="IPR004090">
    <property type="entry name" value="Chemotax_Me-accpt_rcpt"/>
</dbReference>
<dbReference type="Proteomes" id="UP000325302">
    <property type="component" value="Unassembled WGS sequence"/>
</dbReference>
<dbReference type="PRINTS" id="PR00260">
    <property type="entry name" value="CHEMTRNSDUCR"/>
</dbReference>
<reference evidence="10 11" key="1">
    <citation type="submission" date="2019-03" db="EMBL/GenBank/DDBJ databases">
        <title>Nitrincola sp. nov. isolated from an Indian soda lake.</title>
        <authorList>
            <person name="Joshi A."/>
            <person name="Thite S.V."/>
            <person name="Joseph N."/>
            <person name="Dhotre D."/>
            <person name="Moorthy M."/>
            <person name="Shouche Y.S."/>
        </authorList>
    </citation>
    <scope>NUCLEOTIDE SEQUENCE [LARGE SCALE GENOMIC DNA]</scope>
    <source>
        <strain evidence="10 11">MEB193</strain>
    </source>
</reference>
<keyword evidence="7" id="KW-0472">Membrane</keyword>
<keyword evidence="2" id="KW-1003">Cell membrane</keyword>
<feature type="transmembrane region" description="Helical" evidence="7">
    <location>
        <begin position="203"/>
        <end position="223"/>
    </location>
</feature>
<keyword evidence="11" id="KW-1185">Reference proteome</keyword>
<dbReference type="GO" id="GO:0006935">
    <property type="term" value="P:chemotaxis"/>
    <property type="evidence" value="ECO:0007669"/>
    <property type="project" value="InterPro"/>
</dbReference>
<name>A0A5A9W1Y9_9GAMM</name>
<dbReference type="PANTHER" id="PTHR32089">
    <property type="entry name" value="METHYL-ACCEPTING CHEMOTAXIS PROTEIN MCPB"/>
    <property type="match status" value="1"/>
</dbReference>
<dbReference type="Pfam" id="PF12729">
    <property type="entry name" value="4HB_MCP_1"/>
    <property type="match status" value="1"/>
</dbReference>
<sequence length="557" mass="60263">MRNLGLKVLLTGGFTLVALVLFLVGSLSIFAGNRMQADITHLGEVRLPAVELLGRINEERLITRTQTLAMLQQTEWTNRSGVQLAELLTQREGSWQRLDRVLARYDLIPRTVQGEELYQRLRQGMRQWREAADRMDAEVKKMSQARSNEEYQVFYALFQRQFDALVPISAQMNQLLEELITRNLDLSQDTVESAIARAGRDSMLTLVALGLGLLIALASGWFITRRVMGQLGGEPAYVREVVRRVAAGDLAVQINTAAAPADSLLVSFKEMVEKLHGLMKQISDASLQVAASAEELSASSSQTNAQVQLQQAEVTLVATAMNEMAATVMDVARNAAHAANAAQVANSETANGMQVVHQVVEVIHQLAVEIETSAASMMQLVSDSEEIGSVLGVIQGIAEQTNLLALNAAIEAARAGDQGRGFAVVADEVRSLASRTQDSTGDIQARIHRVQEGSSAAAEQMEQGKQKGLQTVEQANDANQALQAINASVMAINDMNAQIATAAEEQSSVAEEINQNISNITRAIDETAAAAAQVTAASQELARLSATLQSQVQHFRL</sequence>
<evidence type="ECO:0000256" key="4">
    <source>
        <dbReference type="ARBA" id="ARBA00029447"/>
    </source>
</evidence>
<keyword evidence="6" id="KW-0175">Coiled coil</keyword>
<comment type="subcellular location">
    <subcellularLocation>
        <location evidence="1">Cell inner membrane</location>
        <topology evidence="1">Multi-pass membrane protein</topology>
    </subcellularLocation>
</comment>
<dbReference type="GO" id="GO:0004888">
    <property type="term" value="F:transmembrane signaling receptor activity"/>
    <property type="evidence" value="ECO:0007669"/>
    <property type="project" value="InterPro"/>
</dbReference>
<dbReference type="CDD" id="cd11386">
    <property type="entry name" value="MCP_signal"/>
    <property type="match status" value="1"/>
</dbReference>
<protein>
    <submittedName>
        <fullName evidence="10">Methyl-accepting chemotaxis protein</fullName>
    </submittedName>
</protein>
<feature type="coiled-coil region" evidence="6">
    <location>
        <begin position="118"/>
        <end position="145"/>
    </location>
</feature>
<dbReference type="FunFam" id="1.10.287.950:FF:000001">
    <property type="entry name" value="Methyl-accepting chemotaxis sensory transducer"/>
    <property type="match status" value="1"/>
</dbReference>
<dbReference type="Gene3D" id="1.10.287.950">
    <property type="entry name" value="Methyl-accepting chemotaxis protein"/>
    <property type="match status" value="1"/>
</dbReference>
<evidence type="ECO:0000259" key="8">
    <source>
        <dbReference type="PROSITE" id="PS50111"/>
    </source>
</evidence>
<keyword evidence="7" id="KW-1133">Transmembrane helix</keyword>
<dbReference type="InterPro" id="IPR004089">
    <property type="entry name" value="MCPsignal_dom"/>
</dbReference>
<dbReference type="PANTHER" id="PTHR32089:SF120">
    <property type="entry name" value="METHYL-ACCEPTING CHEMOTAXIS PROTEIN TLPQ"/>
    <property type="match status" value="1"/>
</dbReference>
<accession>A0A5A9W1Y9</accession>
<dbReference type="RefSeq" id="WP_149391337.1">
    <property type="nucleotide sequence ID" value="NZ_SMRS01000007.1"/>
</dbReference>
<comment type="caution">
    <text evidence="10">The sequence shown here is derived from an EMBL/GenBank/DDBJ whole genome shotgun (WGS) entry which is preliminary data.</text>
</comment>